<keyword evidence="2" id="KW-1133">Transmembrane helix</keyword>
<comment type="caution">
    <text evidence="4">The sequence shown here is derived from an EMBL/GenBank/DDBJ whole genome shotgun (WGS) entry which is preliminary data.</text>
</comment>
<feature type="domain" description="Beta-ketoacyl-[acyl-carrier-protein] synthase III C-terminal" evidence="3">
    <location>
        <begin position="1"/>
        <end position="42"/>
    </location>
</feature>
<dbReference type="InterPro" id="IPR016039">
    <property type="entry name" value="Thiolase-like"/>
</dbReference>
<evidence type="ECO:0000256" key="2">
    <source>
        <dbReference type="SAM" id="Phobius"/>
    </source>
</evidence>
<accession>A0ABW3CHI8</accession>
<dbReference type="Proteomes" id="UP001597083">
    <property type="component" value="Unassembled WGS sequence"/>
</dbReference>
<keyword evidence="5" id="KW-1185">Reference proteome</keyword>
<sequence>SGASIPLALSRMIERGDVPSGAPALLVGFGAGLAYAAQVVRIP</sequence>
<name>A0ABW3CHI8_9ACTN</name>
<keyword evidence="2" id="KW-0812">Transmembrane</keyword>
<dbReference type="SUPFAM" id="SSF53901">
    <property type="entry name" value="Thiolase-like"/>
    <property type="match status" value="1"/>
</dbReference>
<dbReference type="EMBL" id="JBHTIR010002486">
    <property type="protein sequence ID" value="MFD0853841.1"/>
    <property type="molecule type" value="Genomic_DNA"/>
</dbReference>
<organism evidence="4 5">
    <name type="scientific">Actinomadura adrarensis</name>
    <dbReference type="NCBI Taxonomy" id="1819600"/>
    <lineage>
        <taxon>Bacteria</taxon>
        <taxon>Bacillati</taxon>
        <taxon>Actinomycetota</taxon>
        <taxon>Actinomycetes</taxon>
        <taxon>Streptosporangiales</taxon>
        <taxon>Thermomonosporaceae</taxon>
        <taxon>Actinomadura</taxon>
    </lineage>
</organism>
<proteinExistence type="predicted"/>
<keyword evidence="2" id="KW-0472">Membrane</keyword>
<dbReference type="Pfam" id="PF08541">
    <property type="entry name" value="ACP_syn_III_C"/>
    <property type="match status" value="1"/>
</dbReference>
<feature type="non-terminal residue" evidence="4">
    <location>
        <position position="1"/>
    </location>
</feature>
<gene>
    <name evidence="4" type="ORF">ACFQ07_16505</name>
</gene>
<evidence type="ECO:0000313" key="4">
    <source>
        <dbReference type="EMBL" id="MFD0853841.1"/>
    </source>
</evidence>
<keyword evidence="1" id="KW-0808">Transferase</keyword>
<reference evidence="5" key="1">
    <citation type="journal article" date="2019" name="Int. J. Syst. Evol. Microbiol.">
        <title>The Global Catalogue of Microorganisms (GCM) 10K type strain sequencing project: providing services to taxonomists for standard genome sequencing and annotation.</title>
        <authorList>
            <consortium name="The Broad Institute Genomics Platform"/>
            <consortium name="The Broad Institute Genome Sequencing Center for Infectious Disease"/>
            <person name="Wu L."/>
            <person name="Ma J."/>
        </authorList>
    </citation>
    <scope>NUCLEOTIDE SEQUENCE [LARGE SCALE GENOMIC DNA]</scope>
    <source>
        <strain evidence="5">JCM 31696</strain>
    </source>
</reference>
<evidence type="ECO:0000259" key="3">
    <source>
        <dbReference type="Pfam" id="PF08541"/>
    </source>
</evidence>
<protein>
    <submittedName>
        <fullName evidence="4">3-oxoacyl-[acyl-carrier-protein] synthase III C-terminal domain-containing protein</fullName>
    </submittedName>
</protein>
<evidence type="ECO:0000313" key="5">
    <source>
        <dbReference type="Proteomes" id="UP001597083"/>
    </source>
</evidence>
<feature type="transmembrane region" description="Helical" evidence="2">
    <location>
        <begin position="20"/>
        <end position="40"/>
    </location>
</feature>
<evidence type="ECO:0000256" key="1">
    <source>
        <dbReference type="ARBA" id="ARBA00022679"/>
    </source>
</evidence>
<dbReference type="InterPro" id="IPR013747">
    <property type="entry name" value="ACP_syn_III_C"/>
</dbReference>
<dbReference type="Gene3D" id="3.40.47.10">
    <property type="match status" value="1"/>
</dbReference>